<comment type="similarity">
    <text evidence="1">Belongs to the protein kinase superfamily. ADCK protein kinase family.</text>
</comment>
<dbReference type="GO" id="GO:0016301">
    <property type="term" value="F:kinase activity"/>
    <property type="evidence" value="ECO:0007669"/>
    <property type="project" value="UniProtKB-KW"/>
</dbReference>
<keyword evidence="2" id="KW-0808">Transferase</keyword>
<dbReference type="EMBL" id="CP047895">
    <property type="protein sequence ID" value="QHL91651.1"/>
    <property type="molecule type" value="Genomic_DNA"/>
</dbReference>
<gene>
    <name evidence="7" type="ORF">GVO57_13665</name>
</gene>
<keyword evidence="8" id="KW-1185">Reference proteome</keyword>
<evidence type="ECO:0000256" key="1">
    <source>
        <dbReference type="ARBA" id="ARBA00009670"/>
    </source>
</evidence>
<organism evidence="7 8">
    <name type="scientific">Sphingomonas changnyeongensis</name>
    <dbReference type="NCBI Taxonomy" id="2698679"/>
    <lineage>
        <taxon>Bacteria</taxon>
        <taxon>Pseudomonadati</taxon>
        <taxon>Pseudomonadota</taxon>
        <taxon>Alphaproteobacteria</taxon>
        <taxon>Sphingomonadales</taxon>
        <taxon>Sphingomonadaceae</taxon>
        <taxon>Sphingomonas</taxon>
    </lineage>
</organism>
<feature type="region of interest" description="Disordered" evidence="5">
    <location>
        <begin position="1"/>
        <end position="42"/>
    </location>
</feature>
<evidence type="ECO:0000256" key="3">
    <source>
        <dbReference type="ARBA" id="ARBA00022741"/>
    </source>
</evidence>
<dbReference type="SUPFAM" id="SSF56112">
    <property type="entry name" value="Protein kinase-like (PK-like)"/>
    <property type="match status" value="1"/>
</dbReference>
<sequence>MAGDSDSRAGEQGRAGNGRAADAARSPSPSPPPSRAERGAPVPTGRISRLARFGGLAAGVAGNMILGGAREMARGRRPSLPDLLLTPANALRVADSLANLRGAAMKLGQLMSMDAGDLLPPELTAILARLRADARPMPRGQVQAVLDRHWGPGWGARFADFGWTPIAAASIGQVHRARLTCGRDVAIKIQYPGVRLSIDSDVDNVATLLAMSRLVPEGLDLGPLLAEAKRQLRDEADYLREADCLTRYRAALAGDADFIVPGLVEDLARPAVLVMDYVAGLPIEAAETAPQAERDRLATALIRLVLDELFRFGLMQTDPNLANFLYDPSSGRVILLDFGATRTIDPAMTEGYRTLGRAGLGGDQAAVWAAAEALGLVHPRVPAERKAEILAMADMAMAPLRAGGRFDFADRGFAERMRDQGLAMAKRRELWHVPPAEALFVQRKLGGVYLIASRLGAVVDMGALVAPHL</sequence>
<dbReference type="AlphaFoldDB" id="A0A7Z2S8Q2"/>
<keyword evidence="4" id="KW-0067">ATP-binding</keyword>
<dbReference type="PANTHER" id="PTHR43851:SF3">
    <property type="entry name" value="COENZYME Q8"/>
    <property type="match status" value="1"/>
</dbReference>
<dbReference type="CDD" id="cd13970">
    <property type="entry name" value="ABC1_ADCK3"/>
    <property type="match status" value="1"/>
</dbReference>
<dbReference type="RefSeq" id="WP_160593687.1">
    <property type="nucleotide sequence ID" value="NZ_CP047895.1"/>
</dbReference>
<keyword evidence="7" id="KW-0418">Kinase</keyword>
<evidence type="ECO:0000313" key="7">
    <source>
        <dbReference type="EMBL" id="QHL91651.1"/>
    </source>
</evidence>
<dbReference type="InterPro" id="IPR051409">
    <property type="entry name" value="Atypical_kinase_ADCK"/>
</dbReference>
<reference evidence="7 8" key="1">
    <citation type="submission" date="2020-01" db="EMBL/GenBank/DDBJ databases">
        <title>Sphingomonas sp. C33 whole genome sequece.</title>
        <authorList>
            <person name="Park C."/>
        </authorList>
    </citation>
    <scope>NUCLEOTIDE SEQUENCE [LARGE SCALE GENOMIC DNA]</scope>
    <source>
        <strain evidence="7 8">C33</strain>
    </source>
</reference>
<name>A0A7Z2S8Q2_9SPHN</name>
<dbReference type="InterPro" id="IPR011009">
    <property type="entry name" value="Kinase-like_dom_sf"/>
</dbReference>
<dbReference type="Pfam" id="PF03109">
    <property type="entry name" value="ABC1"/>
    <property type="match status" value="1"/>
</dbReference>
<dbReference type="GO" id="GO:0006744">
    <property type="term" value="P:ubiquinone biosynthetic process"/>
    <property type="evidence" value="ECO:0007669"/>
    <property type="project" value="TreeGrafter"/>
</dbReference>
<dbReference type="GO" id="GO:0005524">
    <property type="term" value="F:ATP binding"/>
    <property type="evidence" value="ECO:0007669"/>
    <property type="project" value="UniProtKB-KW"/>
</dbReference>
<dbReference type="KEGG" id="schy:GVO57_13665"/>
<dbReference type="Proteomes" id="UP000464468">
    <property type="component" value="Chromosome"/>
</dbReference>
<proteinExistence type="inferred from homology"/>
<accession>A0A7Z2S8Q2</accession>
<evidence type="ECO:0000256" key="4">
    <source>
        <dbReference type="ARBA" id="ARBA00022840"/>
    </source>
</evidence>
<dbReference type="PANTHER" id="PTHR43851">
    <property type="match status" value="1"/>
</dbReference>
<dbReference type="InterPro" id="IPR034646">
    <property type="entry name" value="ADCK3_dom"/>
</dbReference>
<dbReference type="InterPro" id="IPR004147">
    <property type="entry name" value="ABC1_dom"/>
</dbReference>
<evidence type="ECO:0000256" key="2">
    <source>
        <dbReference type="ARBA" id="ARBA00022679"/>
    </source>
</evidence>
<evidence type="ECO:0000259" key="6">
    <source>
        <dbReference type="Pfam" id="PF03109"/>
    </source>
</evidence>
<keyword evidence="3" id="KW-0547">Nucleotide-binding</keyword>
<evidence type="ECO:0000256" key="5">
    <source>
        <dbReference type="SAM" id="MobiDB-lite"/>
    </source>
</evidence>
<feature type="compositionally biased region" description="Low complexity" evidence="5">
    <location>
        <begin position="17"/>
        <end position="27"/>
    </location>
</feature>
<evidence type="ECO:0000313" key="8">
    <source>
        <dbReference type="Proteomes" id="UP000464468"/>
    </source>
</evidence>
<feature type="domain" description="ABC1 atypical kinase-like" evidence="6">
    <location>
        <begin position="130"/>
        <end position="366"/>
    </location>
</feature>
<feature type="compositionally biased region" description="Basic and acidic residues" evidence="5">
    <location>
        <begin position="1"/>
        <end position="11"/>
    </location>
</feature>
<protein>
    <submittedName>
        <fullName evidence="7">AarF/ABC1/UbiB kinase family protein</fullName>
    </submittedName>
</protein>